<dbReference type="AlphaFoldDB" id="A0A0K9PIW6"/>
<gene>
    <name evidence="2" type="ORF">ZOSMA_226G00140</name>
</gene>
<dbReference type="Proteomes" id="UP000036987">
    <property type="component" value="Unassembled WGS sequence"/>
</dbReference>
<comment type="caution">
    <text evidence="2">The sequence shown here is derived from an EMBL/GenBank/DDBJ whole genome shotgun (WGS) entry which is preliminary data.</text>
</comment>
<proteinExistence type="predicted"/>
<dbReference type="SUPFAM" id="SSF53474">
    <property type="entry name" value="alpha/beta-Hydrolases"/>
    <property type="match status" value="1"/>
</dbReference>
<dbReference type="InterPro" id="IPR022742">
    <property type="entry name" value="Hydrolase_4"/>
</dbReference>
<keyword evidence="3" id="KW-1185">Reference proteome</keyword>
<dbReference type="InterPro" id="IPR029058">
    <property type="entry name" value="AB_hydrolase_fold"/>
</dbReference>
<reference evidence="3" key="1">
    <citation type="journal article" date="2016" name="Nature">
        <title>The genome of the seagrass Zostera marina reveals angiosperm adaptation to the sea.</title>
        <authorList>
            <person name="Olsen J.L."/>
            <person name="Rouze P."/>
            <person name="Verhelst B."/>
            <person name="Lin Y.-C."/>
            <person name="Bayer T."/>
            <person name="Collen J."/>
            <person name="Dattolo E."/>
            <person name="De Paoli E."/>
            <person name="Dittami S."/>
            <person name="Maumus F."/>
            <person name="Michel G."/>
            <person name="Kersting A."/>
            <person name="Lauritano C."/>
            <person name="Lohaus R."/>
            <person name="Toepel M."/>
            <person name="Tonon T."/>
            <person name="Vanneste K."/>
            <person name="Amirebrahimi M."/>
            <person name="Brakel J."/>
            <person name="Bostroem C."/>
            <person name="Chovatia M."/>
            <person name="Grimwood J."/>
            <person name="Jenkins J.W."/>
            <person name="Jueterbock A."/>
            <person name="Mraz A."/>
            <person name="Stam W.T."/>
            <person name="Tice H."/>
            <person name="Bornberg-Bauer E."/>
            <person name="Green P.J."/>
            <person name="Pearson G.A."/>
            <person name="Procaccini G."/>
            <person name="Duarte C.M."/>
            <person name="Schmutz J."/>
            <person name="Reusch T.B.H."/>
            <person name="Van de Peer Y."/>
        </authorList>
    </citation>
    <scope>NUCLEOTIDE SEQUENCE [LARGE SCALE GENOMIC DNA]</scope>
    <source>
        <strain evidence="3">cv. Finnish</strain>
    </source>
</reference>
<dbReference type="Gene3D" id="3.40.50.1820">
    <property type="entry name" value="alpha/beta hydrolase"/>
    <property type="match status" value="1"/>
</dbReference>
<dbReference type="STRING" id="29655.A0A0K9PIW6"/>
<name>A0A0K9PIW6_ZOSMR</name>
<feature type="domain" description="Serine aminopeptidase S33" evidence="1">
    <location>
        <begin position="25"/>
        <end position="151"/>
    </location>
</feature>
<evidence type="ECO:0000259" key="1">
    <source>
        <dbReference type="Pfam" id="PF12146"/>
    </source>
</evidence>
<dbReference type="PANTHER" id="PTHR42886:SF53">
    <property type="entry name" value="ALPHA_BETA-HYDROLASES SUPERFAMILY PROTEIN"/>
    <property type="match status" value="1"/>
</dbReference>
<dbReference type="Pfam" id="PF12146">
    <property type="entry name" value="Hydrolase_4"/>
    <property type="match status" value="1"/>
</dbReference>
<evidence type="ECO:0000313" key="2">
    <source>
        <dbReference type="EMBL" id="KMZ68914.1"/>
    </source>
</evidence>
<dbReference type="OMA" id="CKDDSIM"/>
<sequence>MTEERIVLTNAHEEKLIGILQKTESDDVTIICHGFRFSKESKPTVDISDALLKAGISTFRFDFSGNGESEGEFKYANYWREVEDLRTAVVYFSNTRNIPVRAIIGHSKGGNVVVLYASKYHDVPRVVNIAGRFDLKAGVEERLGVDFLQKIKTDGFVEVTTTGTGGTYRVTEESLMDRLDTKMTPACSEIDRNCKVLTIHGSSDEVTPVADAWEFDKVVPNHEVRIIEGADHFFVCPHTEELVLIIIEFLKNSV</sequence>
<dbReference type="EMBL" id="LFYR01000804">
    <property type="protein sequence ID" value="KMZ68914.1"/>
    <property type="molecule type" value="Genomic_DNA"/>
</dbReference>
<protein>
    <submittedName>
        <fullName evidence="2">Esterase/lipase/thioesterase</fullName>
    </submittedName>
</protein>
<organism evidence="2 3">
    <name type="scientific">Zostera marina</name>
    <name type="common">Eelgrass</name>
    <dbReference type="NCBI Taxonomy" id="29655"/>
    <lineage>
        <taxon>Eukaryota</taxon>
        <taxon>Viridiplantae</taxon>
        <taxon>Streptophyta</taxon>
        <taxon>Embryophyta</taxon>
        <taxon>Tracheophyta</taxon>
        <taxon>Spermatophyta</taxon>
        <taxon>Magnoliopsida</taxon>
        <taxon>Liliopsida</taxon>
        <taxon>Zosteraceae</taxon>
        <taxon>Zostera</taxon>
    </lineage>
</organism>
<accession>A0A0K9PIW6</accession>
<dbReference type="PANTHER" id="PTHR42886">
    <property type="entry name" value="RE40534P-RELATED"/>
    <property type="match status" value="1"/>
</dbReference>
<dbReference type="OrthoDB" id="9988524at2759"/>
<evidence type="ECO:0000313" key="3">
    <source>
        <dbReference type="Proteomes" id="UP000036987"/>
    </source>
</evidence>